<keyword evidence="3" id="KW-0786">Thiamine pyrophosphate</keyword>
<dbReference type="RefSeq" id="WP_184240914.1">
    <property type="nucleotide sequence ID" value="NZ_JACHNA010000001.1"/>
</dbReference>
<dbReference type="AlphaFoldDB" id="A0A7W7GMF4"/>
<dbReference type="GO" id="GO:0009083">
    <property type="term" value="P:branched-chain amino acid catabolic process"/>
    <property type="evidence" value="ECO:0007669"/>
    <property type="project" value="TreeGrafter"/>
</dbReference>
<dbReference type="Pfam" id="PF00676">
    <property type="entry name" value="E1_dh"/>
    <property type="match status" value="1"/>
</dbReference>
<comment type="cofactor">
    <cofactor evidence="1">
        <name>thiamine diphosphate</name>
        <dbReference type="ChEBI" id="CHEBI:58937"/>
    </cofactor>
</comment>
<keyword evidence="2 6" id="KW-0560">Oxidoreductase</keyword>
<dbReference type="GO" id="GO:0000287">
    <property type="term" value="F:magnesium ion binding"/>
    <property type="evidence" value="ECO:0007669"/>
    <property type="project" value="UniProtKB-ARBA"/>
</dbReference>
<dbReference type="EC" id="1.2.4.1" evidence="6"/>
<name>A0A7W7GMF4_9MICC</name>
<dbReference type="PANTHER" id="PTHR43380:SF1">
    <property type="entry name" value="2-OXOISOVALERATE DEHYDROGENASE SUBUNIT ALPHA, MITOCHONDRIAL"/>
    <property type="match status" value="1"/>
</dbReference>
<evidence type="ECO:0000313" key="6">
    <source>
        <dbReference type="EMBL" id="MBB4734816.1"/>
    </source>
</evidence>
<sequence length="393" mass="42900">MTDVELTPPQAESTTPGSPGTPESSGQDRDFLQVLDAEGIRRAEPELDPWIEDIDDDAVARLYRDMVLIRRLDTEATHLQRQGQLALWPPLLGQEAAQVGSAAALRDDDFVFPSYRENGVALLRGVDALGLIRLWRGSTFTGWDPFEHNVAAQQIIIGAQALHATGYAMGAAMDGEDAATIVYFGDGATSQGDVNEALVFASSYSAPVVFFCQNNQWAISEPVRVQSKRHLADRPWGFGVPSLRVDGNDVLAVLAATRSAVERAASGGGPTFIEAVTYRMGPHTTADDPTRYREADEVEQWRRRDPIDRVAAYLRDRGTDMAALEAEATSAADALASDVRAALERLEEPGPDVLFEHVYAEPHQEIDRQRHEAALYHRMFADGAESADEGGQA</sequence>
<keyword evidence="7" id="KW-1185">Reference proteome</keyword>
<organism evidence="6 7">
    <name type="scientific">Micrococcus cohnii</name>
    <dbReference type="NCBI Taxonomy" id="993416"/>
    <lineage>
        <taxon>Bacteria</taxon>
        <taxon>Bacillati</taxon>
        <taxon>Actinomycetota</taxon>
        <taxon>Actinomycetes</taxon>
        <taxon>Micrococcales</taxon>
        <taxon>Micrococcaceae</taxon>
        <taxon>Micrococcus</taxon>
    </lineage>
</organism>
<keyword evidence="6" id="KW-0670">Pyruvate</keyword>
<feature type="domain" description="Dehydrogenase E1 component" evidence="5">
    <location>
        <begin position="64"/>
        <end position="328"/>
    </location>
</feature>
<dbReference type="InterPro" id="IPR001017">
    <property type="entry name" value="DH_E1"/>
</dbReference>
<dbReference type="SUPFAM" id="SSF52518">
    <property type="entry name" value="Thiamin diphosphate-binding fold (THDP-binding)"/>
    <property type="match status" value="1"/>
</dbReference>
<evidence type="ECO:0000256" key="4">
    <source>
        <dbReference type="SAM" id="MobiDB-lite"/>
    </source>
</evidence>
<feature type="region of interest" description="Disordered" evidence="4">
    <location>
        <begin position="1"/>
        <end position="28"/>
    </location>
</feature>
<comment type="caution">
    <text evidence="6">The sequence shown here is derived from an EMBL/GenBank/DDBJ whole genome shotgun (WGS) entry which is preliminary data.</text>
</comment>
<gene>
    <name evidence="6" type="ORF">HDA30_000324</name>
</gene>
<dbReference type="NCBIfam" id="TIGR03181">
    <property type="entry name" value="PDH_E1_alph_x"/>
    <property type="match status" value="1"/>
</dbReference>
<dbReference type="CDD" id="cd02000">
    <property type="entry name" value="TPP_E1_PDC_ADC_BCADC"/>
    <property type="match status" value="1"/>
</dbReference>
<evidence type="ECO:0000256" key="1">
    <source>
        <dbReference type="ARBA" id="ARBA00001964"/>
    </source>
</evidence>
<dbReference type="Proteomes" id="UP000540191">
    <property type="component" value="Unassembled WGS sequence"/>
</dbReference>
<dbReference type="InterPro" id="IPR050771">
    <property type="entry name" value="Alpha-ketoacid_DH_E1_comp"/>
</dbReference>
<evidence type="ECO:0000259" key="5">
    <source>
        <dbReference type="Pfam" id="PF00676"/>
    </source>
</evidence>
<dbReference type="InterPro" id="IPR029061">
    <property type="entry name" value="THDP-binding"/>
</dbReference>
<feature type="compositionally biased region" description="Polar residues" evidence="4">
    <location>
        <begin position="10"/>
        <end position="25"/>
    </location>
</feature>
<evidence type="ECO:0000256" key="3">
    <source>
        <dbReference type="ARBA" id="ARBA00023052"/>
    </source>
</evidence>
<dbReference type="Gene3D" id="3.40.50.970">
    <property type="match status" value="1"/>
</dbReference>
<dbReference type="EMBL" id="JACHNA010000001">
    <property type="protein sequence ID" value="MBB4734816.1"/>
    <property type="molecule type" value="Genomic_DNA"/>
</dbReference>
<dbReference type="InterPro" id="IPR017596">
    <property type="entry name" value="PdhA/BkdA"/>
</dbReference>
<evidence type="ECO:0000313" key="7">
    <source>
        <dbReference type="Proteomes" id="UP000540191"/>
    </source>
</evidence>
<evidence type="ECO:0000256" key="2">
    <source>
        <dbReference type="ARBA" id="ARBA00023002"/>
    </source>
</evidence>
<protein>
    <submittedName>
        <fullName evidence="6">Pyruvate dehydrogenase E1 component alpha subunit</fullName>
        <ecNumber evidence="6">1.2.4.1</ecNumber>
    </submittedName>
</protein>
<reference evidence="6 7" key="1">
    <citation type="submission" date="2020-08" db="EMBL/GenBank/DDBJ databases">
        <title>Sequencing the genomes of 1000 actinobacteria strains.</title>
        <authorList>
            <person name="Klenk H.-P."/>
        </authorList>
    </citation>
    <scope>NUCLEOTIDE SEQUENCE [LARGE SCALE GENOMIC DNA]</scope>
    <source>
        <strain evidence="6 7">DSM 23974</strain>
    </source>
</reference>
<accession>A0A7W7GMF4</accession>
<dbReference type="PANTHER" id="PTHR43380">
    <property type="entry name" value="2-OXOISOVALERATE DEHYDROGENASE SUBUNIT ALPHA, MITOCHONDRIAL"/>
    <property type="match status" value="1"/>
</dbReference>
<dbReference type="GO" id="GO:0004739">
    <property type="term" value="F:pyruvate dehydrogenase (acetyl-transferring) activity"/>
    <property type="evidence" value="ECO:0007669"/>
    <property type="project" value="UniProtKB-EC"/>
</dbReference>
<proteinExistence type="predicted"/>